<protein>
    <submittedName>
        <fullName evidence="3">Gliding motility-associated C-terminal domain-containing protein</fullName>
    </submittedName>
</protein>
<evidence type="ECO:0000256" key="1">
    <source>
        <dbReference type="SAM" id="SignalP"/>
    </source>
</evidence>
<reference evidence="3" key="1">
    <citation type="submission" date="2022-03" db="EMBL/GenBank/DDBJ databases">
        <title>Bacterial whole genome sequence for Hymenobacter sp. DH14.</title>
        <authorList>
            <person name="Le V."/>
        </authorList>
    </citation>
    <scope>NUCLEOTIDE SEQUENCE</scope>
    <source>
        <strain evidence="3">DH14</strain>
    </source>
</reference>
<keyword evidence="4" id="KW-1185">Reference proteome</keyword>
<accession>A0A9X1VIT5</accession>
<dbReference type="EMBL" id="JALBGC010000005">
    <property type="protein sequence ID" value="MCI1189405.1"/>
    <property type="molecule type" value="Genomic_DNA"/>
</dbReference>
<evidence type="ECO:0000313" key="3">
    <source>
        <dbReference type="EMBL" id="MCI1189405.1"/>
    </source>
</evidence>
<feature type="domain" description="PKD-like" evidence="2">
    <location>
        <begin position="503"/>
        <end position="562"/>
    </location>
</feature>
<dbReference type="InterPro" id="IPR045829">
    <property type="entry name" value="PKD_6"/>
</dbReference>
<organism evidence="3 4">
    <name type="scientific">Hymenobacter cyanobacteriorum</name>
    <dbReference type="NCBI Taxonomy" id="2926463"/>
    <lineage>
        <taxon>Bacteria</taxon>
        <taxon>Pseudomonadati</taxon>
        <taxon>Bacteroidota</taxon>
        <taxon>Cytophagia</taxon>
        <taxon>Cytophagales</taxon>
        <taxon>Hymenobacteraceae</taxon>
        <taxon>Hymenobacter</taxon>
    </lineage>
</organism>
<keyword evidence="1" id="KW-0732">Signal</keyword>
<dbReference type="Pfam" id="PF19408">
    <property type="entry name" value="PKD_6"/>
    <property type="match status" value="1"/>
</dbReference>
<gene>
    <name evidence="3" type="ORF">MON38_18430</name>
</gene>
<dbReference type="RefSeq" id="WP_241937631.1">
    <property type="nucleotide sequence ID" value="NZ_JALBGC010000005.1"/>
</dbReference>
<name>A0A9X1VIT5_9BACT</name>
<dbReference type="AlphaFoldDB" id="A0A9X1VIT5"/>
<sequence>MPVSVLRSLLLLLCWLLASSLPATASHLVGGELSYRYLDANGPQSTPYRYEIMARVYLRAQTPLGATGHITVSSKDAASGFPVLADQTVAYNSATGVTPPPVLSCGGVQVPEVELRIYTITVNLPAVREGYQATYDASARTTGITNINNPGNQPMLLGVDITPPTLPNSSPTFSADAVDLICLGDTSAILNNAVDADGDRLSYSFAVPNSGAGAPISYAPGFSETQPFGSTGYIELNPLTGLARYVSQRQGLFLLAIDVAEYRTVNGREILLGKVRRDIQVTVRACTLTANQAPQFSAATLAHKDFVISEGQTLAFDITATDPDRQALTLTVGSALLDGPGAIEATFNGNPGVNNGDRSIGVVNVTGIGTASGTFRLVAGCGVARATPYDVVLSASDDVCNRKTIVEVLRITVTSNAQPPTTIRGDSLLCNQTEANYRVVSPALSRYQWNVTGGELVGAATGPSVRVRWQESGLKSVSARGVSASGCLTAPATQAVTVAAGPVIVGPRTFCRTANTGLSYSVAGPPGAYQWTITNGTIISGQGTQAVVVDITPGATATLRVENSLAVMCRVSALSISPDNSCLYFYNIITPNSDGFNDVFKIENLARHPRTALTVFNRWGGRVYESADYHNEFGLDAAPGMYYYLCRLADGTTYKGWVEVVR</sequence>
<feature type="signal peptide" evidence="1">
    <location>
        <begin position="1"/>
        <end position="25"/>
    </location>
</feature>
<proteinExistence type="predicted"/>
<evidence type="ECO:0000259" key="2">
    <source>
        <dbReference type="Pfam" id="PF19408"/>
    </source>
</evidence>
<feature type="chain" id="PRO_5040917341" evidence="1">
    <location>
        <begin position="26"/>
        <end position="662"/>
    </location>
</feature>
<dbReference type="Proteomes" id="UP001139193">
    <property type="component" value="Unassembled WGS sequence"/>
</dbReference>
<comment type="caution">
    <text evidence="3">The sequence shown here is derived from an EMBL/GenBank/DDBJ whole genome shotgun (WGS) entry which is preliminary data.</text>
</comment>
<dbReference type="Pfam" id="PF13585">
    <property type="entry name" value="CHU_C"/>
    <property type="match status" value="1"/>
</dbReference>
<evidence type="ECO:0000313" key="4">
    <source>
        <dbReference type="Proteomes" id="UP001139193"/>
    </source>
</evidence>